<feature type="transmembrane region" description="Helical" evidence="5">
    <location>
        <begin position="60"/>
        <end position="79"/>
    </location>
</feature>
<evidence type="ECO:0000256" key="2">
    <source>
        <dbReference type="ARBA" id="ARBA00022692"/>
    </source>
</evidence>
<feature type="transmembrane region" description="Helical" evidence="5">
    <location>
        <begin position="214"/>
        <end position="231"/>
    </location>
</feature>
<reference evidence="8 9" key="1">
    <citation type="submission" date="2023-07" db="EMBL/GenBank/DDBJ databases">
        <title>Sorghum-associated microbial communities from plants grown in Nebraska, USA.</title>
        <authorList>
            <person name="Schachtman D."/>
        </authorList>
    </citation>
    <scope>NUCLEOTIDE SEQUENCE [LARGE SCALE GENOMIC DNA]</scope>
    <source>
        <strain evidence="8 9">DS1781</strain>
    </source>
</reference>
<dbReference type="RefSeq" id="WP_309898166.1">
    <property type="nucleotide sequence ID" value="NZ_JAVDRF010000001.1"/>
</dbReference>
<feature type="transmembrane region" description="Helical" evidence="5">
    <location>
        <begin position="237"/>
        <end position="258"/>
    </location>
</feature>
<keyword evidence="8" id="KW-0436">Ligase</keyword>
<evidence type="ECO:0000256" key="4">
    <source>
        <dbReference type="ARBA" id="ARBA00023136"/>
    </source>
</evidence>
<organism evidence="8 9">
    <name type="scientific">Variovorax soli</name>
    <dbReference type="NCBI Taxonomy" id="376815"/>
    <lineage>
        <taxon>Bacteria</taxon>
        <taxon>Pseudomonadati</taxon>
        <taxon>Pseudomonadota</taxon>
        <taxon>Betaproteobacteria</taxon>
        <taxon>Burkholderiales</taxon>
        <taxon>Comamonadaceae</taxon>
        <taxon>Variovorax</taxon>
    </lineage>
</organism>
<evidence type="ECO:0000256" key="5">
    <source>
        <dbReference type="SAM" id="Phobius"/>
    </source>
</evidence>
<feature type="transmembrane region" description="Helical" evidence="5">
    <location>
        <begin position="188"/>
        <end position="207"/>
    </location>
</feature>
<dbReference type="InterPro" id="IPR051533">
    <property type="entry name" value="WaaL-like"/>
</dbReference>
<evidence type="ECO:0000259" key="7">
    <source>
        <dbReference type="Pfam" id="PF11846"/>
    </source>
</evidence>
<keyword evidence="4 5" id="KW-0472">Membrane</keyword>
<dbReference type="GO" id="GO:0016874">
    <property type="term" value="F:ligase activity"/>
    <property type="evidence" value="ECO:0007669"/>
    <property type="project" value="UniProtKB-KW"/>
</dbReference>
<dbReference type="Proteomes" id="UP001184230">
    <property type="component" value="Unassembled WGS sequence"/>
</dbReference>
<evidence type="ECO:0000313" key="8">
    <source>
        <dbReference type="EMBL" id="MDR6534738.1"/>
    </source>
</evidence>
<dbReference type="EMBL" id="JAVDRF010000001">
    <property type="protein sequence ID" value="MDR6534738.1"/>
    <property type="molecule type" value="Genomic_DNA"/>
</dbReference>
<feature type="transmembrane region" description="Helical" evidence="5">
    <location>
        <begin position="86"/>
        <end position="111"/>
    </location>
</feature>
<comment type="caution">
    <text evidence="8">The sequence shown here is derived from an EMBL/GenBank/DDBJ whole genome shotgun (WGS) entry which is preliminary data.</text>
</comment>
<feature type="transmembrane region" description="Helical" evidence="5">
    <location>
        <begin position="411"/>
        <end position="431"/>
    </location>
</feature>
<evidence type="ECO:0000256" key="3">
    <source>
        <dbReference type="ARBA" id="ARBA00022989"/>
    </source>
</evidence>
<feature type="transmembrane region" description="Helical" evidence="5">
    <location>
        <begin position="388"/>
        <end position="405"/>
    </location>
</feature>
<keyword evidence="3 5" id="KW-1133">Transmembrane helix</keyword>
<dbReference type="Pfam" id="PF04932">
    <property type="entry name" value="Wzy_C"/>
    <property type="match status" value="1"/>
</dbReference>
<gene>
    <name evidence="8" type="ORF">J2739_000498</name>
</gene>
<dbReference type="InterPro" id="IPR021797">
    <property type="entry name" value="Wzy_C_2"/>
</dbReference>
<feature type="transmembrane region" description="Helical" evidence="5">
    <location>
        <begin position="356"/>
        <end position="376"/>
    </location>
</feature>
<dbReference type="PANTHER" id="PTHR37422:SF21">
    <property type="entry name" value="EXOQ-LIKE PROTEIN"/>
    <property type="match status" value="1"/>
</dbReference>
<feature type="transmembrane region" description="Helical" evidence="5">
    <location>
        <begin position="147"/>
        <end position="168"/>
    </location>
</feature>
<evidence type="ECO:0000313" key="9">
    <source>
        <dbReference type="Proteomes" id="UP001184230"/>
    </source>
</evidence>
<feature type="transmembrane region" description="Helical" evidence="5">
    <location>
        <begin position="438"/>
        <end position="455"/>
    </location>
</feature>
<dbReference type="PANTHER" id="PTHR37422">
    <property type="entry name" value="TEICHURONIC ACID BIOSYNTHESIS PROTEIN TUAE"/>
    <property type="match status" value="1"/>
</dbReference>
<dbReference type="InterPro" id="IPR007016">
    <property type="entry name" value="O-antigen_ligase-rel_domated"/>
</dbReference>
<proteinExistence type="predicted"/>
<keyword evidence="2 5" id="KW-0812">Transmembrane</keyword>
<feature type="transmembrane region" description="Helical" evidence="5">
    <location>
        <begin position="35"/>
        <end position="54"/>
    </location>
</feature>
<feature type="transmembrane region" description="Helical" evidence="5">
    <location>
        <begin position="270"/>
        <end position="291"/>
    </location>
</feature>
<dbReference type="Pfam" id="PF11846">
    <property type="entry name" value="Wzy_C_2"/>
    <property type="match status" value="1"/>
</dbReference>
<keyword evidence="9" id="KW-1185">Reference proteome</keyword>
<feature type="domain" description="Virulence factor membrane-bound polymerase C-terminal" evidence="7">
    <location>
        <begin position="391"/>
        <end position="556"/>
    </location>
</feature>
<name>A0ABU1N8H0_9BURK</name>
<accession>A0ABU1N8H0</accession>
<sequence length="590" mass="64188">MTTNKLSCLMSNPSQTLVRIPAVDARSTRNPSMGVNWLLLAFCFALPWLIPVHSDPWPTLYSEVTAGLAVLPLALWVVMRRRRMDFDLLAGGFAVAALIPLFQAAGGMFAFPAEAPLVSVYLLGCAASVAIARSCEVLAPGRLPDALFAGLVIAAFTSTALALAQWLLLDWGPLMAPISTGNRPMANVGQANELSTLVLWGLIGVWWGYIRQRIGGRVAVCAAATLLVGVASTQSRMGWTGVAFLLAVAWVFPSLLGVKKHRRALVGLGLWFAVLGLGWTFATELIGAGAADSLASRLRSGLRPEIWSMMVDGIRHRPWLGYGWNQGRLVQVDELPQYADLGMGIQHAHSVLLDLMVWNGVPLGLSIAGLLGLWLWWQARRAAHAEQIVILLAIGIFTMHSLVELPHCKAFFLIPVALMMGVLNARSALVAPVRLPRVISVVLVIVLGCVLLLIWKDYRAIELDLQSQRLRAANIGVRPPPPPPDIHILNGLQAALVNLRIAPREGMPATEIERLRVTAKRYPIETALLRYAKAATLNGQPLAAQEALWHSCLLFSAAYCDKLRVAWGEFLSEHPGVKPVPFPRLDLALH</sequence>
<comment type="subcellular location">
    <subcellularLocation>
        <location evidence="1">Membrane</location>
        <topology evidence="1">Multi-pass membrane protein</topology>
    </subcellularLocation>
</comment>
<evidence type="ECO:0000259" key="6">
    <source>
        <dbReference type="Pfam" id="PF04932"/>
    </source>
</evidence>
<evidence type="ECO:0000256" key="1">
    <source>
        <dbReference type="ARBA" id="ARBA00004141"/>
    </source>
</evidence>
<feature type="domain" description="O-antigen ligase-related" evidence="6">
    <location>
        <begin position="222"/>
        <end position="366"/>
    </location>
</feature>
<feature type="transmembrane region" description="Helical" evidence="5">
    <location>
        <begin position="117"/>
        <end position="135"/>
    </location>
</feature>
<protein>
    <submittedName>
        <fullName evidence="8">O-antigen ligase</fullName>
    </submittedName>
</protein>